<gene>
    <name evidence="10" type="ORF">AAJ76_200080695</name>
</gene>
<dbReference type="GO" id="GO:0005968">
    <property type="term" value="C:Rab-protein geranylgeranyltransferase complex"/>
    <property type="evidence" value="ECO:0007669"/>
    <property type="project" value="UniProtKB-UniRule"/>
</dbReference>
<dbReference type="VEuPathDB" id="MicrosporidiaDB:G9O61_00g006240"/>
<evidence type="ECO:0000256" key="6">
    <source>
        <dbReference type="ARBA" id="ARBA00022833"/>
    </source>
</evidence>
<evidence type="ECO:0000313" key="10">
    <source>
        <dbReference type="EMBL" id="KKO76544.1"/>
    </source>
</evidence>
<dbReference type="GeneID" id="36319443"/>
<dbReference type="Proteomes" id="UP000034350">
    <property type="component" value="Unassembled WGS sequence"/>
</dbReference>
<reference evidence="10 11" key="1">
    <citation type="journal article" date="2015" name="Environ. Microbiol.">
        <title>Genome analyses suggest the presence of polyploidy and recent human-driven expansions in eight global populations of the honeybee pathogen Nosema ceranae.</title>
        <authorList>
            <person name="Pelin A."/>
            <person name="Selman M."/>
            <person name="Aris-Brosou S."/>
            <person name="Farinelli L."/>
            <person name="Corradi N."/>
        </authorList>
    </citation>
    <scope>NUCLEOTIDE SEQUENCE [LARGE SCALE GENOMIC DNA]</scope>
    <source>
        <strain evidence="10 11">PA08 1199</strain>
    </source>
</reference>
<dbReference type="RefSeq" id="XP_024332286.1">
    <property type="nucleotide sequence ID" value="XM_024474519.1"/>
</dbReference>
<evidence type="ECO:0000256" key="3">
    <source>
        <dbReference type="ARBA" id="ARBA00022679"/>
    </source>
</evidence>
<dbReference type="SUPFAM" id="SSF48239">
    <property type="entry name" value="Terpenoid cyclases/Protein prenyltransferases"/>
    <property type="match status" value="1"/>
</dbReference>
<comment type="caution">
    <text evidence="10">The sequence shown here is derived from an EMBL/GenBank/DDBJ whole genome shotgun (WGS) entry which is preliminary data.</text>
</comment>
<dbReference type="GO" id="GO:0004663">
    <property type="term" value="F:Rab geranylgeranyltransferase activity"/>
    <property type="evidence" value="ECO:0007669"/>
    <property type="project" value="UniProtKB-UniRule"/>
</dbReference>
<evidence type="ECO:0000313" key="11">
    <source>
        <dbReference type="Proteomes" id="UP000034350"/>
    </source>
</evidence>
<dbReference type="VEuPathDB" id="MicrosporidiaDB:AAJ76_200080695"/>
<comment type="similarity">
    <text evidence="1 8">Belongs to the protein prenyltransferase subunit beta family.</text>
</comment>
<name>A0A0F9ZGZ5_9MICR</name>
<evidence type="ECO:0000256" key="4">
    <source>
        <dbReference type="ARBA" id="ARBA00022723"/>
    </source>
</evidence>
<evidence type="ECO:0000256" key="2">
    <source>
        <dbReference type="ARBA" id="ARBA00022602"/>
    </source>
</evidence>
<dbReference type="OrthoDB" id="5428259at2759"/>
<organism evidence="10 11">
    <name type="scientific">Vairimorpha ceranae</name>
    <dbReference type="NCBI Taxonomy" id="40302"/>
    <lineage>
        <taxon>Eukaryota</taxon>
        <taxon>Fungi</taxon>
        <taxon>Fungi incertae sedis</taxon>
        <taxon>Microsporidia</taxon>
        <taxon>Nosematidae</taxon>
        <taxon>Vairimorpha</taxon>
    </lineage>
</organism>
<dbReference type="InterPro" id="IPR001330">
    <property type="entry name" value="Prenyltrans"/>
</dbReference>
<evidence type="ECO:0000256" key="1">
    <source>
        <dbReference type="ARBA" id="ARBA00010497"/>
    </source>
</evidence>
<evidence type="ECO:0000259" key="9">
    <source>
        <dbReference type="Pfam" id="PF00432"/>
    </source>
</evidence>
<comment type="cofactor">
    <cofactor evidence="8">
        <name>Zn(2+)</name>
        <dbReference type="ChEBI" id="CHEBI:29105"/>
    </cofactor>
    <text evidence="8">Binds 1 zinc ion per subunit.</text>
</comment>
<evidence type="ECO:0000256" key="8">
    <source>
        <dbReference type="RuleBase" id="RU365076"/>
    </source>
</evidence>
<keyword evidence="3 8" id="KW-0808">Transferase</keyword>
<dbReference type="CDD" id="cd02894">
    <property type="entry name" value="GGTase-II"/>
    <property type="match status" value="1"/>
</dbReference>
<dbReference type="GO" id="GO:0046872">
    <property type="term" value="F:metal ion binding"/>
    <property type="evidence" value="ECO:0007669"/>
    <property type="project" value="UniProtKB-KW"/>
</dbReference>
<keyword evidence="4 8" id="KW-0479">Metal-binding</keyword>
<dbReference type="InterPro" id="IPR045089">
    <property type="entry name" value="PGGT1B-like"/>
</dbReference>
<dbReference type="OMA" id="VKRCQCP"/>
<keyword evidence="5" id="KW-0677">Repeat</keyword>
<keyword evidence="11" id="KW-1185">Reference proteome</keyword>
<dbReference type="Gene3D" id="1.50.10.20">
    <property type="match status" value="1"/>
</dbReference>
<dbReference type="EC" id="2.5.1.60" evidence="8"/>
<dbReference type="EMBL" id="JPQZ01000002">
    <property type="protein sequence ID" value="KKO76544.1"/>
    <property type="molecule type" value="Genomic_DNA"/>
</dbReference>
<protein>
    <recommendedName>
        <fullName evidence="8">Geranylgeranyl transferase type-2 subunit beta</fullName>
        <ecNumber evidence="8">2.5.1.60</ecNumber>
    </recommendedName>
</protein>
<evidence type="ECO:0000256" key="7">
    <source>
        <dbReference type="ARBA" id="ARBA00047658"/>
    </source>
</evidence>
<comment type="function">
    <text evidence="8">Catalyzes the transfer of a geranylgeranyl moiety from geranylgeranyl diphosphate to both cysteines of proteins with the C-terminal sequence -XXCC, -XCXC and -CCXX.</text>
</comment>
<dbReference type="AlphaFoldDB" id="A0A0F9ZGZ5"/>
<keyword evidence="6 8" id="KW-0862">Zinc</keyword>
<proteinExistence type="inferred from homology"/>
<evidence type="ECO:0000256" key="5">
    <source>
        <dbReference type="ARBA" id="ARBA00022737"/>
    </source>
</evidence>
<dbReference type="Pfam" id="PF00432">
    <property type="entry name" value="Prenyltrans"/>
    <property type="match status" value="1"/>
</dbReference>
<dbReference type="InterPro" id="IPR008930">
    <property type="entry name" value="Terpenoid_cyclase/PrenylTrfase"/>
</dbReference>
<keyword evidence="2 8" id="KW-0637">Prenyltransferase</keyword>
<dbReference type="PANTHER" id="PTHR11774">
    <property type="entry name" value="GERANYLGERANYL TRANSFERASE TYPE BETA SUBUNIT"/>
    <property type="match status" value="1"/>
</dbReference>
<accession>A0A0F9ZGZ5</accession>
<sequence>MKFTNKLILDLTNHVNFLEKIRNLKDLDFFLSEPCRLNTLYWIVNSYKIMGIDPGMKDIVDFVKSCKNEDGGYGGSTNHPSTILTTFNALQILYIYKENFYDNKTINFILSNMNEDGSFRNDRYGMTDNRINCSAVLSLHLLYLNKTLNFERSSLAEQIPYKYCDSIEFDYKKCIEYIISCYNPDGGFGLAKGDESHCAFTFCCISSLRSLGSLQYTNIRDISRFIALRQEKSGGLSGRINKKEDVCYSFWAYATMKMIHKNHLLNEQMLIDFILSCQGKNGGFSDRPKNEADPYHLMFSLAALSLLGYEGVGEVDPGFAI</sequence>
<feature type="domain" description="Prenyltransferase alpha-alpha toroid" evidence="9">
    <location>
        <begin position="9"/>
        <end position="321"/>
    </location>
</feature>
<dbReference type="InterPro" id="IPR026873">
    <property type="entry name" value="Ptb1"/>
</dbReference>
<comment type="catalytic activity">
    <reaction evidence="7 8">
        <text>geranylgeranyl diphosphate + L-cysteinyl-[protein] = S-geranylgeranyl-L-cysteinyl-[protein] + diphosphate</text>
        <dbReference type="Rhea" id="RHEA:21240"/>
        <dbReference type="Rhea" id="RHEA-COMP:10131"/>
        <dbReference type="Rhea" id="RHEA-COMP:11537"/>
        <dbReference type="ChEBI" id="CHEBI:29950"/>
        <dbReference type="ChEBI" id="CHEBI:33019"/>
        <dbReference type="ChEBI" id="CHEBI:57533"/>
        <dbReference type="ChEBI" id="CHEBI:86021"/>
        <dbReference type="EC" id="2.5.1.60"/>
    </reaction>
</comment>
<dbReference type="VEuPathDB" id="MicrosporidiaDB:NCER_100941"/>
<dbReference type="PANTHER" id="PTHR11774:SF11">
    <property type="entry name" value="GERANYLGERANYL TRANSFERASE TYPE-2 SUBUNIT BETA"/>
    <property type="match status" value="1"/>
</dbReference>